<evidence type="ECO:0000313" key="4">
    <source>
        <dbReference type="EMBL" id="TQL39073.1"/>
    </source>
</evidence>
<comment type="similarity">
    <text evidence="1">Belongs to the enoyl-CoA hydratase/isomerase family.</text>
</comment>
<dbReference type="CDD" id="cd03450">
    <property type="entry name" value="NodN"/>
    <property type="match status" value="1"/>
</dbReference>
<evidence type="ECO:0000313" key="6">
    <source>
        <dbReference type="Proteomes" id="UP000677457"/>
    </source>
</evidence>
<organism evidence="4 5">
    <name type="scientific">Salinispora arenicola</name>
    <dbReference type="NCBI Taxonomy" id="168697"/>
    <lineage>
        <taxon>Bacteria</taxon>
        <taxon>Bacillati</taxon>
        <taxon>Actinomycetota</taxon>
        <taxon>Actinomycetes</taxon>
        <taxon>Micromonosporales</taxon>
        <taxon>Micromonosporaceae</taxon>
        <taxon>Salinispora</taxon>
    </lineage>
</organism>
<dbReference type="EMBL" id="VFOL01000001">
    <property type="protein sequence ID" value="TQL39073.1"/>
    <property type="molecule type" value="Genomic_DNA"/>
</dbReference>
<dbReference type="InterPro" id="IPR029069">
    <property type="entry name" value="HotDog_dom_sf"/>
</dbReference>
<dbReference type="Pfam" id="PF01575">
    <property type="entry name" value="MaoC_dehydratas"/>
    <property type="match status" value="1"/>
</dbReference>
<dbReference type="Gene3D" id="3.10.129.10">
    <property type="entry name" value="Hotdog Thioesterase"/>
    <property type="match status" value="1"/>
</dbReference>
<dbReference type="RefSeq" id="WP_018801078.1">
    <property type="nucleotide sequence ID" value="NZ_BOQM01000028.1"/>
</dbReference>
<name>A0A542XTR5_SALAC</name>
<sequence length="165" mass="18136">MTDAHPDHTVERCTNPLWVNSVVELVDRVGQHLGHSSWHRVDQRLIDAFADATGDRQWIHVDPARASVGPYGTTVAHGLLVLSLVPKLVYEVYRVAGVRAVVNYGLERVRFPAPVRAGSRLRAAVELISVTDCHGGVHVVSRVTVEIDGTTKPACVADTVTRFYH</sequence>
<evidence type="ECO:0000259" key="2">
    <source>
        <dbReference type="Pfam" id="PF01575"/>
    </source>
</evidence>
<dbReference type="PANTHER" id="PTHR42993">
    <property type="entry name" value="MAOC-LIKE DEHYDRATASE DOMAIN-CONTAINING PROTEIN"/>
    <property type="match status" value="1"/>
</dbReference>
<comment type="caution">
    <text evidence="4">The sequence shown here is derived from an EMBL/GenBank/DDBJ whole genome shotgun (WGS) entry which is preliminary data.</text>
</comment>
<dbReference type="Proteomes" id="UP000677457">
    <property type="component" value="Unassembled WGS sequence"/>
</dbReference>
<proteinExistence type="inferred from homology"/>
<evidence type="ECO:0000313" key="5">
    <source>
        <dbReference type="Proteomes" id="UP000315983"/>
    </source>
</evidence>
<dbReference type="SUPFAM" id="SSF54637">
    <property type="entry name" value="Thioesterase/thiol ester dehydrase-isomerase"/>
    <property type="match status" value="1"/>
</dbReference>
<reference evidence="3 6" key="2">
    <citation type="submission" date="2021-03" db="EMBL/GenBank/DDBJ databases">
        <title>Whole genome shotgun sequence of Salinispora arenicola NBRC 105043.</title>
        <authorList>
            <person name="Komaki H."/>
            <person name="Tamura T."/>
        </authorList>
    </citation>
    <scope>NUCLEOTIDE SEQUENCE [LARGE SCALE GENOMIC DNA]</scope>
    <source>
        <strain evidence="3 6">NBRC 105043</strain>
    </source>
</reference>
<dbReference type="Proteomes" id="UP000315983">
    <property type="component" value="Unassembled WGS sequence"/>
</dbReference>
<evidence type="ECO:0000256" key="1">
    <source>
        <dbReference type="ARBA" id="ARBA00005254"/>
    </source>
</evidence>
<feature type="domain" description="MaoC-like" evidence="2">
    <location>
        <begin position="28"/>
        <end position="144"/>
    </location>
</feature>
<evidence type="ECO:0000313" key="3">
    <source>
        <dbReference type="EMBL" id="GIM86892.1"/>
    </source>
</evidence>
<dbReference type="PANTHER" id="PTHR42993:SF1">
    <property type="entry name" value="MAOC-LIKE DEHYDRATASE DOMAIN-CONTAINING PROTEIN"/>
    <property type="match status" value="1"/>
</dbReference>
<accession>A0A542XTR5</accession>
<dbReference type="GeneID" id="93773448"/>
<reference evidence="4 5" key="1">
    <citation type="submission" date="2019-06" db="EMBL/GenBank/DDBJ databases">
        <title>Sequencing the genomes of 1000 actinobacteria strains.</title>
        <authorList>
            <person name="Klenk H.-P."/>
        </authorList>
    </citation>
    <scope>NUCLEOTIDE SEQUENCE [LARGE SCALE GENOMIC DNA]</scope>
    <source>
        <strain evidence="4 5">DSM 44819</strain>
    </source>
</reference>
<gene>
    <name evidence="4" type="ORF">FB564_4295</name>
    <name evidence="3" type="ORF">Sar04_36280</name>
</gene>
<dbReference type="AlphaFoldDB" id="A0A542XTR5"/>
<protein>
    <submittedName>
        <fullName evidence="4">Acyl dehydratase</fullName>
    </submittedName>
    <submittedName>
        <fullName evidence="3">MaoC family dehydratase</fullName>
    </submittedName>
</protein>
<dbReference type="InterPro" id="IPR039375">
    <property type="entry name" value="NodN-like"/>
</dbReference>
<dbReference type="EMBL" id="BOQM01000028">
    <property type="protein sequence ID" value="GIM86892.1"/>
    <property type="molecule type" value="Genomic_DNA"/>
</dbReference>
<dbReference type="InterPro" id="IPR002539">
    <property type="entry name" value="MaoC-like_dom"/>
</dbReference>
<keyword evidence="6" id="KW-1185">Reference proteome</keyword>